<organism evidence="9 10">
    <name type="scientific">Branchiostoma floridae</name>
    <name type="common">Florida lancelet</name>
    <name type="synonym">Amphioxus</name>
    <dbReference type="NCBI Taxonomy" id="7739"/>
    <lineage>
        <taxon>Eukaryota</taxon>
        <taxon>Metazoa</taxon>
        <taxon>Chordata</taxon>
        <taxon>Cephalochordata</taxon>
        <taxon>Leptocardii</taxon>
        <taxon>Amphioxiformes</taxon>
        <taxon>Branchiostomatidae</taxon>
        <taxon>Branchiostoma</taxon>
    </lineage>
</organism>
<dbReference type="KEGG" id="bfo:118404337"/>
<dbReference type="PANTHER" id="PTHR34093">
    <property type="entry name" value="CHLORIDE CHANNEL CLIC-LIKE PROTEIN 1"/>
    <property type="match status" value="1"/>
</dbReference>
<sequence>MAAGRKNLKTAQKVGLFSSRGLCQCCAVVPALVLAAIFGITRIAALTSPNKVTAQETLLSILTLDFLTLLPDRRELWNSLCQQATKQLQSFSESENVQICIVGYVSAVFIILTMSLIKKLQVFVTKRKPKRGRPKKNPEVETFHVQSWYRTAAVSLLVLSVFSLGWEWVRMYQIEAAKKAATVHVGFPAECSTDSIGTWTSIKSWMRWHLSWSRNPCEQYHQALLVDPFWEVNPLMVLTATVTRCIVRPVELISAGAGSSLRLLFQEIPSPWQPVVMATVVLALVLTLTMTCRYRIRFPLFFSLEPSTNKSEAAHPLTSTPAIIPPTCANSTNAIEDTKDCIIVEANQNGRDVKDGHYNRQFKLLRKFSTPSKKSENGENRPYAHLQGSPSRNGGYSHDGVKSLAATM</sequence>
<evidence type="ECO:0000313" key="10">
    <source>
        <dbReference type="RefSeq" id="XP_035659298.1"/>
    </source>
</evidence>
<dbReference type="GO" id="GO:0005254">
    <property type="term" value="F:chloride channel activity"/>
    <property type="evidence" value="ECO:0000318"/>
    <property type="project" value="GO_Central"/>
</dbReference>
<keyword evidence="5 8" id="KW-1133">Transmembrane helix</keyword>
<dbReference type="RefSeq" id="XP_035659298.1">
    <property type="nucleotide sequence ID" value="XM_035803405.1"/>
</dbReference>
<dbReference type="OrthoDB" id="10037397at2759"/>
<accession>A0A9J7HH61</accession>
<evidence type="ECO:0000256" key="4">
    <source>
        <dbReference type="ARBA" id="ARBA00022692"/>
    </source>
</evidence>
<dbReference type="Proteomes" id="UP000001554">
    <property type="component" value="Chromosome 17"/>
</dbReference>
<name>A0A9J7HH61_BRAFL</name>
<dbReference type="AlphaFoldDB" id="A0A9J7HH61"/>
<dbReference type="PANTHER" id="PTHR34093:SF1">
    <property type="entry name" value="CHLORIDE CHANNEL CLIC-LIKE PROTEIN 1"/>
    <property type="match status" value="1"/>
</dbReference>
<keyword evidence="4 8" id="KW-0812">Transmembrane</keyword>
<keyword evidence="9" id="KW-1185">Reference proteome</keyword>
<evidence type="ECO:0000256" key="7">
    <source>
        <dbReference type="SAM" id="MobiDB-lite"/>
    </source>
</evidence>
<dbReference type="GO" id="GO:0016020">
    <property type="term" value="C:membrane"/>
    <property type="evidence" value="ECO:0000318"/>
    <property type="project" value="GO_Central"/>
</dbReference>
<evidence type="ECO:0000256" key="2">
    <source>
        <dbReference type="ARBA" id="ARBA00005944"/>
    </source>
</evidence>
<dbReference type="InterPro" id="IPR009231">
    <property type="entry name" value="Chloride_chnl_CLIC-like"/>
</dbReference>
<keyword evidence="6 8" id="KW-0472">Membrane</keyword>
<gene>
    <name evidence="10" type="primary">LOC118404337</name>
</gene>
<comment type="subcellular location">
    <subcellularLocation>
        <location evidence="1">Membrane</location>
        <topology evidence="1">Multi-pass membrane protein</topology>
    </subcellularLocation>
</comment>
<reference evidence="10" key="2">
    <citation type="submission" date="2025-08" db="UniProtKB">
        <authorList>
            <consortium name="RefSeq"/>
        </authorList>
    </citation>
    <scope>IDENTIFICATION</scope>
    <source>
        <strain evidence="10">S238N-H82</strain>
        <tissue evidence="10">Testes</tissue>
    </source>
</reference>
<evidence type="ECO:0000256" key="3">
    <source>
        <dbReference type="ARBA" id="ARBA00015571"/>
    </source>
</evidence>
<proteinExistence type="inferred from homology"/>
<evidence type="ECO:0000256" key="8">
    <source>
        <dbReference type="SAM" id="Phobius"/>
    </source>
</evidence>
<feature type="region of interest" description="Disordered" evidence="7">
    <location>
        <begin position="369"/>
        <end position="408"/>
    </location>
</feature>
<comment type="similarity">
    <text evidence="2">Belongs to the chloride channel MCLC family.</text>
</comment>
<dbReference type="GO" id="GO:0005783">
    <property type="term" value="C:endoplasmic reticulum"/>
    <property type="evidence" value="ECO:0000318"/>
    <property type="project" value="GO_Central"/>
</dbReference>
<evidence type="ECO:0000256" key="6">
    <source>
        <dbReference type="ARBA" id="ARBA00023136"/>
    </source>
</evidence>
<evidence type="ECO:0000256" key="1">
    <source>
        <dbReference type="ARBA" id="ARBA00004141"/>
    </source>
</evidence>
<dbReference type="Pfam" id="PF05934">
    <property type="entry name" value="MCLC"/>
    <property type="match status" value="1"/>
</dbReference>
<feature type="transmembrane region" description="Helical" evidence="8">
    <location>
        <begin position="21"/>
        <end position="45"/>
    </location>
</feature>
<reference evidence="9" key="1">
    <citation type="journal article" date="2020" name="Nat. Ecol. Evol.">
        <title>Deeply conserved synteny resolves early events in vertebrate evolution.</title>
        <authorList>
            <person name="Simakov O."/>
            <person name="Marletaz F."/>
            <person name="Yue J.X."/>
            <person name="O'Connell B."/>
            <person name="Jenkins J."/>
            <person name="Brandt A."/>
            <person name="Calef R."/>
            <person name="Tung C.H."/>
            <person name="Huang T.K."/>
            <person name="Schmutz J."/>
            <person name="Satoh N."/>
            <person name="Yu J.K."/>
            <person name="Putnam N.H."/>
            <person name="Green R.E."/>
            <person name="Rokhsar D.S."/>
        </authorList>
    </citation>
    <scope>NUCLEOTIDE SEQUENCE [LARGE SCALE GENOMIC DNA]</scope>
    <source>
        <strain evidence="9">S238N-H82</strain>
    </source>
</reference>
<feature type="transmembrane region" description="Helical" evidence="8">
    <location>
        <begin position="148"/>
        <end position="166"/>
    </location>
</feature>
<evidence type="ECO:0000313" key="9">
    <source>
        <dbReference type="Proteomes" id="UP000001554"/>
    </source>
</evidence>
<feature type="transmembrane region" description="Helical" evidence="8">
    <location>
        <begin position="96"/>
        <end position="117"/>
    </location>
</feature>
<evidence type="ECO:0000256" key="5">
    <source>
        <dbReference type="ARBA" id="ARBA00022989"/>
    </source>
</evidence>
<protein>
    <recommendedName>
        <fullName evidence="3">Chloride channel CLIC-like protein 1</fullName>
    </recommendedName>
</protein>
<dbReference type="GeneID" id="118404337"/>